<dbReference type="SUPFAM" id="SSF52540">
    <property type="entry name" value="P-loop containing nucleoside triphosphate hydrolases"/>
    <property type="match status" value="1"/>
</dbReference>
<dbReference type="InterPro" id="IPR027417">
    <property type="entry name" value="P-loop_NTPase"/>
</dbReference>
<organism evidence="1 2">
    <name type="scientific">Rubellimicrobium mesophilum DSM 19309</name>
    <dbReference type="NCBI Taxonomy" id="442562"/>
    <lineage>
        <taxon>Bacteria</taxon>
        <taxon>Pseudomonadati</taxon>
        <taxon>Pseudomonadota</taxon>
        <taxon>Alphaproteobacteria</taxon>
        <taxon>Rhodobacterales</taxon>
        <taxon>Roseobacteraceae</taxon>
        <taxon>Rubellimicrobium</taxon>
    </lineage>
</organism>
<comment type="caution">
    <text evidence="1">The sequence shown here is derived from an EMBL/GenBank/DDBJ whole genome shotgun (WGS) entry which is preliminary data.</text>
</comment>
<dbReference type="STRING" id="442562.Rumeso_03500"/>
<dbReference type="HOGENOM" id="CLU_965241_0_0_5"/>
<dbReference type="RefSeq" id="WP_037282983.1">
    <property type="nucleotide sequence ID" value="NZ_KK088614.1"/>
</dbReference>
<dbReference type="EMBL" id="AOSK01000098">
    <property type="protein sequence ID" value="EYD74939.1"/>
    <property type="molecule type" value="Genomic_DNA"/>
</dbReference>
<dbReference type="Pfam" id="PF13469">
    <property type="entry name" value="Sulfotransfer_3"/>
    <property type="match status" value="1"/>
</dbReference>
<dbReference type="OrthoDB" id="977108at2"/>
<name>A0A017HMD4_9RHOB</name>
<protein>
    <recommendedName>
        <fullName evidence="3">Sulfotransferase</fullName>
    </recommendedName>
</protein>
<gene>
    <name evidence="1" type="ORF">Rumeso_03500</name>
</gene>
<evidence type="ECO:0008006" key="3">
    <source>
        <dbReference type="Google" id="ProtNLM"/>
    </source>
</evidence>
<keyword evidence="2" id="KW-1185">Reference proteome</keyword>
<evidence type="ECO:0000313" key="2">
    <source>
        <dbReference type="Proteomes" id="UP000019666"/>
    </source>
</evidence>
<dbReference type="AlphaFoldDB" id="A0A017HMD4"/>
<dbReference type="Gene3D" id="3.40.50.300">
    <property type="entry name" value="P-loop containing nucleotide triphosphate hydrolases"/>
    <property type="match status" value="1"/>
</dbReference>
<dbReference type="Proteomes" id="UP000019666">
    <property type="component" value="Unassembled WGS sequence"/>
</dbReference>
<sequence>MAEGLKDQLRAARVGDLGAYLRRLAGRPYLRQEDFAPSVSPDEARRLEDLSLRARGDGPAPIIVLGIMPRSGTNFVRDILALHPDTCADPGNLYEFPLLHVAKHAAMFRRDYIQYFPRSAGSIGRWDLLAMLSGAWLRELQREAGDRQIVLKSPHVQNLTLAPYIFAGAKLIVCIRDGRDVVVSSMNTFDRFSLGRKTFDQLATEWSLAAAAILDCEPGGRTYHPSMMVVRYEELQSGDTAPVERMLAHSGLSAQRYDFDAFRALPVRGSSRETDLTDGRWAPHEKSEDFKPVGRWRSWSDKRLARFNSIAGSVLERAGYGLA</sequence>
<evidence type="ECO:0000313" key="1">
    <source>
        <dbReference type="EMBL" id="EYD74939.1"/>
    </source>
</evidence>
<accession>A0A017HMD4</accession>
<reference evidence="1 2" key="1">
    <citation type="submission" date="2013-02" db="EMBL/GenBank/DDBJ databases">
        <authorList>
            <person name="Fiebig A."/>
            <person name="Goeker M."/>
            <person name="Klenk H.-P.P."/>
        </authorList>
    </citation>
    <scope>NUCLEOTIDE SEQUENCE [LARGE SCALE GENOMIC DNA]</scope>
    <source>
        <strain evidence="1 2">DSM 19309</strain>
    </source>
</reference>
<proteinExistence type="predicted"/>
<dbReference type="PATRIC" id="fig|442562.3.peg.3445"/>